<feature type="domain" description="YdhG-like" evidence="1">
    <location>
        <begin position="23"/>
        <end position="129"/>
    </location>
</feature>
<evidence type="ECO:0000313" key="3">
    <source>
        <dbReference type="Proteomes" id="UP001166191"/>
    </source>
</evidence>
<protein>
    <submittedName>
        <fullName evidence="2">DUF1801 domain-containing protein</fullName>
    </submittedName>
</protein>
<evidence type="ECO:0000313" key="2">
    <source>
        <dbReference type="EMBL" id="MBU3031804.1"/>
    </source>
</evidence>
<name>A0ABS6AMT5_9RHOB</name>
<accession>A0ABS6AMT5</accession>
<dbReference type="RefSeq" id="WP_216034424.1">
    <property type="nucleotide sequence ID" value="NZ_JAHKNG010000041.1"/>
</dbReference>
<organism evidence="2 3">
    <name type="scientific">Paracoccus marinaquae</name>
    <dbReference type="NCBI Taxonomy" id="2841926"/>
    <lineage>
        <taxon>Bacteria</taxon>
        <taxon>Pseudomonadati</taxon>
        <taxon>Pseudomonadota</taxon>
        <taxon>Alphaproteobacteria</taxon>
        <taxon>Rhodobacterales</taxon>
        <taxon>Paracoccaceae</taxon>
        <taxon>Paracoccus</taxon>
    </lineage>
</organism>
<dbReference type="EMBL" id="JAHKNG010000041">
    <property type="protein sequence ID" value="MBU3031804.1"/>
    <property type="molecule type" value="Genomic_DNA"/>
</dbReference>
<proteinExistence type="predicted"/>
<keyword evidence="3" id="KW-1185">Reference proteome</keyword>
<evidence type="ECO:0000259" key="1">
    <source>
        <dbReference type="Pfam" id="PF08818"/>
    </source>
</evidence>
<dbReference type="Proteomes" id="UP001166191">
    <property type="component" value="Unassembled WGS sequence"/>
</dbReference>
<dbReference type="InterPro" id="IPR014922">
    <property type="entry name" value="YdhG-like"/>
</dbReference>
<sequence>MSPPPFHSPQIEAAFAAFPAGARAGLLHLRGLIFETAGALPQVGRIEEALKWGQPAYLTPKTKSGSTIRLGCPRQGGFALYTHCRTSLMRDFRQNLPVGLSVEGNRALLFADHQLVPEAPLRLLIAAALTYHRRGTP</sequence>
<reference evidence="2" key="1">
    <citation type="submission" date="2021-06" db="EMBL/GenBank/DDBJ databases">
        <title>Paracoccus bacterium XHP0099 sp. nov., isolated from the surface waters of the Yellow Sea.</title>
        <authorList>
            <person name="Xue H."/>
            <person name="Zhang D."/>
        </authorList>
    </citation>
    <scope>NUCLEOTIDE SEQUENCE</scope>
    <source>
        <strain evidence="2">XHP0099</strain>
    </source>
</reference>
<comment type="caution">
    <text evidence="2">The sequence shown here is derived from an EMBL/GenBank/DDBJ whole genome shotgun (WGS) entry which is preliminary data.</text>
</comment>
<gene>
    <name evidence="2" type="ORF">KNW02_16990</name>
</gene>
<dbReference type="Pfam" id="PF08818">
    <property type="entry name" value="DUF1801"/>
    <property type="match status" value="1"/>
</dbReference>